<dbReference type="PANTHER" id="PTHR13164">
    <property type="entry name" value="CALICYLIN BINDING PROTEIN"/>
    <property type="match status" value="1"/>
</dbReference>
<dbReference type="CDD" id="cd06468">
    <property type="entry name" value="p23_CacyBP"/>
    <property type="match status" value="1"/>
</dbReference>
<dbReference type="FunFam" id="2.60.40.790:FF:000006">
    <property type="entry name" value="calcyclin-binding protein-like"/>
    <property type="match status" value="1"/>
</dbReference>
<protein>
    <recommendedName>
        <fullName evidence="3">Calcyclin-binding protein</fullName>
    </recommendedName>
</protein>
<evidence type="ECO:0000256" key="8">
    <source>
        <dbReference type="ARBA" id="ARBA00023242"/>
    </source>
</evidence>
<dbReference type="AlphaFoldDB" id="A0A6P8F4I8"/>
<feature type="coiled-coil region" evidence="10">
    <location>
        <begin position="2"/>
        <end position="48"/>
    </location>
</feature>
<evidence type="ECO:0000256" key="7">
    <source>
        <dbReference type="ARBA" id="ARBA00022990"/>
    </source>
</evidence>
<evidence type="ECO:0000256" key="4">
    <source>
        <dbReference type="ARBA" id="ARBA00022490"/>
    </source>
</evidence>
<dbReference type="SUPFAM" id="SSF49764">
    <property type="entry name" value="HSP20-like chaperones"/>
    <property type="match status" value="1"/>
</dbReference>
<feature type="compositionally biased region" description="Basic and acidic residues" evidence="11">
    <location>
        <begin position="161"/>
        <end position="170"/>
    </location>
</feature>
<evidence type="ECO:0000313" key="14">
    <source>
        <dbReference type="Proteomes" id="UP000515152"/>
    </source>
</evidence>
<evidence type="ECO:0000259" key="13">
    <source>
        <dbReference type="PROSITE" id="PS51203"/>
    </source>
</evidence>
<evidence type="ECO:0000256" key="1">
    <source>
        <dbReference type="ARBA" id="ARBA00004123"/>
    </source>
</evidence>
<dbReference type="Proteomes" id="UP000515152">
    <property type="component" value="Chromosome 25"/>
</dbReference>
<keyword evidence="6" id="KW-0833">Ubl conjugation pathway</keyword>
<dbReference type="Gene3D" id="2.60.40.790">
    <property type="match status" value="1"/>
</dbReference>
<evidence type="ECO:0000256" key="5">
    <source>
        <dbReference type="ARBA" id="ARBA00022553"/>
    </source>
</evidence>
<evidence type="ECO:0000256" key="9">
    <source>
        <dbReference type="ARBA" id="ARBA00025145"/>
    </source>
</evidence>
<dbReference type="Pfam" id="PF09032">
    <property type="entry name" value="Siah-Interact_N"/>
    <property type="match status" value="1"/>
</dbReference>
<dbReference type="PROSITE" id="PS51048">
    <property type="entry name" value="SGS"/>
    <property type="match status" value="1"/>
</dbReference>
<comment type="subcellular location">
    <subcellularLocation>
        <location evidence="2">Cytoplasm</location>
    </subcellularLocation>
    <subcellularLocation>
        <location evidence="1">Nucleus</location>
    </subcellularLocation>
</comment>
<keyword evidence="7" id="KW-0007">Acetylation</keyword>
<dbReference type="PROSITE" id="PS51203">
    <property type="entry name" value="CS"/>
    <property type="match status" value="1"/>
</dbReference>
<dbReference type="InterPro" id="IPR037201">
    <property type="entry name" value="CacyBP_N"/>
</dbReference>
<dbReference type="GO" id="GO:0044548">
    <property type="term" value="F:S100 protein binding"/>
    <property type="evidence" value="ECO:0007669"/>
    <property type="project" value="InterPro"/>
</dbReference>
<dbReference type="InterPro" id="IPR008978">
    <property type="entry name" value="HSP20-like_chaperone"/>
</dbReference>
<keyword evidence="5" id="KW-0597">Phosphoprotein</keyword>
<dbReference type="PANTHER" id="PTHR13164:SF3">
    <property type="entry name" value="CALCYCLIN-BINDING PROTEIN"/>
    <property type="match status" value="1"/>
</dbReference>
<dbReference type="SUPFAM" id="SSF140106">
    <property type="entry name" value="Calcyclin-binding protein-like"/>
    <property type="match status" value="1"/>
</dbReference>
<feature type="region of interest" description="Disordered" evidence="11">
    <location>
        <begin position="161"/>
        <end position="184"/>
    </location>
</feature>
<dbReference type="Pfam" id="PF04969">
    <property type="entry name" value="CS"/>
    <property type="match status" value="1"/>
</dbReference>
<dbReference type="GeneID" id="105899341"/>
<evidence type="ECO:0000256" key="11">
    <source>
        <dbReference type="SAM" id="MobiDB-lite"/>
    </source>
</evidence>
<dbReference type="InterPro" id="IPR007052">
    <property type="entry name" value="CS_dom"/>
</dbReference>
<evidence type="ECO:0000256" key="2">
    <source>
        <dbReference type="ARBA" id="ARBA00004496"/>
    </source>
</evidence>
<dbReference type="InterPro" id="IPR037893">
    <property type="entry name" value="CS_CacyBP"/>
</dbReference>
<dbReference type="Pfam" id="PF05002">
    <property type="entry name" value="SGS"/>
    <property type="match status" value="1"/>
</dbReference>
<name>A0A6P8F4I8_CLUHA</name>
<dbReference type="RefSeq" id="XP_031419071.1">
    <property type="nucleotide sequence ID" value="XM_031563211.2"/>
</dbReference>
<sequence>MIKDLESDLTEVLRLLDSSERKRVQNVIKQEQQKIEKELTQKRQLKEKQSKRDSTDTTVKGYTVKINNYGWDQSEKFVKIYITLKGVHKIPAENVEVTFTEKSFDLLVKDLDGKNHQMILKNLLCPIEVQESSRKVKTDMVLLMCKKTAAKKWDCLTQVEKNSKEKDKPNVDPNENADPSDGLMTMLKKIYTEGDDEMKRTITKAWTESQDKKTKGDEMDI</sequence>
<dbReference type="GO" id="GO:0007507">
    <property type="term" value="P:heart development"/>
    <property type="evidence" value="ECO:0007669"/>
    <property type="project" value="TreeGrafter"/>
</dbReference>
<dbReference type="InterPro" id="IPR007699">
    <property type="entry name" value="SGS_dom"/>
</dbReference>
<dbReference type="GO" id="GO:0031625">
    <property type="term" value="F:ubiquitin protein ligase binding"/>
    <property type="evidence" value="ECO:0007669"/>
    <property type="project" value="InterPro"/>
</dbReference>
<proteinExistence type="predicted"/>
<feature type="domain" description="SGS" evidence="12">
    <location>
        <begin position="142"/>
        <end position="221"/>
    </location>
</feature>
<feature type="compositionally biased region" description="Basic and acidic residues" evidence="11">
    <location>
        <begin position="209"/>
        <end position="221"/>
    </location>
</feature>
<dbReference type="InterPro" id="IPR052289">
    <property type="entry name" value="Calcyclin-binding_UBL-bridge"/>
</dbReference>
<dbReference type="CTD" id="27101"/>
<evidence type="ECO:0000256" key="10">
    <source>
        <dbReference type="SAM" id="Coils"/>
    </source>
</evidence>
<accession>A0A6P8F4I8</accession>
<feature type="region of interest" description="Disordered" evidence="11">
    <location>
        <begin position="202"/>
        <end position="221"/>
    </location>
</feature>
<gene>
    <name evidence="15" type="primary">LOC105899341</name>
</gene>
<reference evidence="15" key="1">
    <citation type="submission" date="2025-08" db="UniProtKB">
        <authorList>
            <consortium name="RefSeq"/>
        </authorList>
    </citation>
    <scope>IDENTIFICATION</scope>
</reference>
<organism evidence="14 15">
    <name type="scientific">Clupea harengus</name>
    <name type="common">Atlantic herring</name>
    <dbReference type="NCBI Taxonomy" id="7950"/>
    <lineage>
        <taxon>Eukaryota</taxon>
        <taxon>Metazoa</taxon>
        <taxon>Chordata</taxon>
        <taxon>Craniata</taxon>
        <taxon>Vertebrata</taxon>
        <taxon>Euteleostomi</taxon>
        <taxon>Actinopterygii</taxon>
        <taxon>Neopterygii</taxon>
        <taxon>Teleostei</taxon>
        <taxon>Clupei</taxon>
        <taxon>Clupeiformes</taxon>
        <taxon>Clupeoidei</taxon>
        <taxon>Clupeidae</taxon>
        <taxon>Clupea</taxon>
    </lineage>
</organism>
<evidence type="ECO:0000259" key="12">
    <source>
        <dbReference type="PROSITE" id="PS51048"/>
    </source>
</evidence>
<dbReference type="Gene3D" id="4.10.860.10">
    <property type="entry name" value="UVR domain"/>
    <property type="match status" value="1"/>
</dbReference>
<evidence type="ECO:0000313" key="15">
    <source>
        <dbReference type="RefSeq" id="XP_031419071.1"/>
    </source>
</evidence>
<feature type="domain" description="CS" evidence="13">
    <location>
        <begin position="64"/>
        <end position="157"/>
    </location>
</feature>
<keyword evidence="10" id="KW-0175">Coiled coil</keyword>
<dbReference type="GO" id="GO:0005737">
    <property type="term" value="C:cytoplasm"/>
    <property type="evidence" value="ECO:0007669"/>
    <property type="project" value="UniProtKB-SubCell"/>
</dbReference>
<keyword evidence="4" id="KW-0963">Cytoplasm</keyword>
<dbReference type="InterPro" id="IPR015120">
    <property type="entry name" value="Siah-Interact_N"/>
</dbReference>
<evidence type="ECO:0000256" key="6">
    <source>
        <dbReference type="ARBA" id="ARBA00022786"/>
    </source>
</evidence>
<keyword evidence="8" id="KW-0539">Nucleus</keyword>
<dbReference type="GO" id="GO:0005634">
    <property type="term" value="C:nucleus"/>
    <property type="evidence" value="ECO:0007669"/>
    <property type="project" value="UniProtKB-SubCell"/>
</dbReference>
<comment type="function">
    <text evidence="9">May be involved in calcium-dependent ubiquitination and subsequent proteasomal degradation of target proteins. Probably serves as a molecular bridge in ubiquitin E3 complexes. Participates in the ubiquitin-mediated degradation of beta-catenin (CTNNB1).</text>
</comment>
<keyword evidence="14" id="KW-1185">Reference proteome</keyword>
<evidence type="ECO:0000256" key="3">
    <source>
        <dbReference type="ARBA" id="ARBA00015702"/>
    </source>
</evidence>
<dbReference type="GO" id="GO:0015631">
    <property type="term" value="F:tubulin binding"/>
    <property type="evidence" value="ECO:0007669"/>
    <property type="project" value="InterPro"/>
</dbReference>